<evidence type="ECO:0000313" key="2">
    <source>
        <dbReference type="EMBL" id="KAG9442475.1"/>
    </source>
</evidence>
<evidence type="ECO:0000259" key="1">
    <source>
        <dbReference type="Pfam" id="PF06068"/>
    </source>
</evidence>
<dbReference type="Pfam" id="PF06068">
    <property type="entry name" value="TIP49"/>
    <property type="match status" value="1"/>
</dbReference>
<gene>
    <name evidence="2" type="ORF">H6P81_018329</name>
</gene>
<dbReference type="InterPro" id="IPR010339">
    <property type="entry name" value="TIP49_P-loop"/>
</dbReference>
<organism evidence="2 3">
    <name type="scientific">Aristolochia fimbriata</name>
    <name type="common">White veined hardy Dutchman's pipe vine</name>
    <dbReference type="NCBI Taxonomy" id="158543"/>
    <lineage>
        <taxon>Eukaryota</taxon>
        <taxon>Viridiplantae</taxon>
        <taxon>Streptophyta</taxon>
        <taxon>Embryophyta</taxon>
        <taxon>Tracheophyta</taxon>
        <taxon>Spermatophyta</taxon>
        <taxon>Magnoliopsida</taxon>
        <taxon>Magnoliidae</taxon>
        <taxon>Piperales</taxon>
        <taxon>Aristolochiaceae</taxon>
        <taxon>Aristolochia</taxon>
    </lineage>
</organism>
<dbReference type="InterPro" id="IPR027417">
    <property type="entry name" value="P-loop_NTPase"/>
</dbReference>
<dbReference type="Gene3D" id="3.40.50.300">
    <property type="entry name" value="P-loop containing nucleotide triphosphate hydrolases"/>
    <property type="match status" value="1"/>
</dbReference>
<dbReference type="EMBL" id="JAINDJ010000007">
    <property type="protein sequence ID" value="KAG9442475.1"/>
    <property type="molecule type" value="Genomic_DNA"/>
</dbReference>
<dbReference type="AlphaFoldDB" id="A0AAV7E0T3"/>
<protein>
    <recommendedName>
        <fullName evidence="1">TIP49 P-loop domain-containing protein</fullName>
    </recommendedName>
</protein>
<feature type="domain" description="TIP49 P-loop" evidence="1">
    <location>
        <begin position="9"/>
        <end position="52"/>
    </location>
</feature>
<reference evidence="2 3" key="1">
    <citation type="submission" date="2021-07" db="EMBL/GenBank/DDBJ databases">
        <title>The Aristolochia fimbriata genome: insights into angiosperm evolution, floral development and chemical biosynthesis.</title>
        <authorList>
            <person name="Jiao Y."/>
        </authorList>
    </citation>
    <scope>NUCLEOTIDE SEQUENCE [LARGE SCALE GENOMIC DNA]</scope>
    <source>
        <strain evidence="2">IBCAS-2021</strain>
        <tissue evidence="2">Leaf</tissue>
    </source>
</reference>
<dbReference type="GO" id="GO:0005524">
    <property type="term" value="F:ATP binding"/>
    <property type="evidence" value="ECO:0007669"/>
    <property type="project" value="InterPro"/>
</dbReference>
<keyword evidence="3" id="KW-1185">Reference proteome</keyword>
<evidence type="ECO:0000313" key="3">
    <source>
        <dbReference type="Proteomes" id="UP000825729"/>
    </source>
</evidence>
<sequence length="161" mass="17502">MATSAKPSGKAIHMTVGFVGQVGAREASTIFVDMIRQKRTAGRVLPLADPPGDRSFSEQTERVQPVVIGQAVEQVIIERIYSWPEISTRLGAAGRHRTSAIKTALSEEPKGQQFATAPADTLMLTMKGARCLERESMIWMVASRISCRKSPPEGTGFEDGE</sequence>
<proteinExistence type="predicted"/>
<accession>A0AAV7E0T3</accession>
<name>A0AAV7E0T3_ARIFI</name>
<dbReference type="Proteomes" id="UP000825729">
    <property type="component" value="Unassembled WGS sequence"/>
</dbReference>
<comment type="caution">
    <text evidence="2">The sequence shown here is derived from an EMBL/GenBank/DDBJ whole genome shotgun (WGS) entry which is preliminary data.</text>
</comment>